<dbReference type="PANTHER" id="PTHR34387:SF1">
    <property type="entry name" value="PERIPLASMIC IMMUNOGENIC PROTEIN"/>
    <property type="match status" value="1"/>
</dbReference>
<keyword evidence="5" id="KW-1185">Reference proteome</keyword>
<dbReference type="InterPro" id="IPR007497">
    <property type="entry name" value="SIMPL/DUF541"/>
</dbReference>
<dbReference type="AlphaFoldDB" id="A0A1H2HMJ2"/>
<keyword evidence="1" id="KW-0732">Signal</keyword>
<proteinExistence type="predicted"/>
<name>A0A1H2HMJ2_9PSED</name>
<evidence type="ECO:0000313" key="3">
    <source>
        <dbReference type="EMBL" id="NWD42953.1"/>
    </source>
</evidence>
<dbReference type="EMBL" id="JACAQR010000017">
    <property type="protein sequence ID" value="NWD42953.1"/>
    <property type="molecule type" value="Genomic_DNA"/>
</dbReference>
<dbReference type="PANTHER" id="PTHR34387">
    <property type="entry name" value="SLR1258 PROTEIN"/>
    <property type="match status" value="1"/>
</dbReference>
<gene>
    <name evidence="3" type="ORF">HX826_13860</name>
    <name evidence="2" type="ORF">RCO22_11290</name>
</gene>
<dbReference type="Gene3D" id="3.30.110.170">
    <property type="entry name" value="Protein of unknown function (DUF541), domain 1"/>
    <property type="match status" value="1"/>
</dbReference>
<dbReference type="EMBL" id="JAVGXC010000009">
    <property type="protein sequence ID" value="MDR0189523.1"/>
    <property type="molecule type" value="Genomic_DNA"/>
</dbReference>
<reference evidence="2 5" key="2">
    <citation type="journal article" date="2023" name="Microbiol. Resour. Announc.">
        <title>Whole-genome sequence of Pseudomonas yamanorum OLsAu1 isolated from the edible ectomycorrhizal mushroom Lactarius sp. section Deliciosi.</title>
        <authorList>
            <person name="Ramirez-Mendoza R."/>
            <person name="Angeles-Argaiz R.E."/>
            <person name="Hernandez-Oaxaca D."/>
            <person name="Aguirre-Beltran L."/>
            <person name="Almaraz-Suarez J."/>
            <person name="Perez-Moreno J."/>
        </authorList>
    </citation>
    <scope>NUCLEOTIDE SEQUENCE [LARGE SCALE GENOMIC DNA]</scope>
    <source>
        <strain evidence="2 5">OLsAu1</strain>
    </source>
</reference>
<evidence type="ECO:0000313" key="5">
    <source>
        <dbReference type="Proteomes" id="UP001224477"/>
    </source>
</evidence>
<accession>A0A1H2HMJ2</accession>
<dbReference type="InterPro" id="IPR052022">
    <property type="entry name" value="26kDa_periplasmic_antigen"/>
</dbReference>
<organism evidence="3 4">
    <name type="scientific">Pseudomonas yamanorum</name>
    <dbReference type="NCBI Taxonomy" id="515393"/>
    <lineage>
        <taxon>Bacteria</taxon>
        <taxon>Pseudomonadati</taxon>
        <taxon>Pseudomonadota</taxon>
        <taxon>Gammaproteobacteria</taxon>
        <taxon>Pseudomonadales</taxon>
        <taxon>Pseudomonadaceae</taxon>
        <taxon>Pseudomonas</taxon>
    </lineage>
</organism>
<sequence>MSRFIRSAATLTLGAATLASLPAMAADELHYNQISLRAEVSQEVARDQMIVTLYTESQNTDPAKLAAEITTTMNKALAQAREVKGVTLRQGSRNSYPIYDNKNQKITGWRERAELRMESADFAALSKLTGDMLTNLKMDSMDFAIANPTRKASEDALLKEAVTAFKARAQLATDALGGKGYKIVNLNFNTNGYPQPYARGGMMMKAAAMDSAPTPEVEAGTSQVNMTADGVIEVQMP</sequence>
<dbReference type="Pfam" id="PF04402">
    <property type="entry name" value="SIMPL"/>
    <property type="match status" value="1"/>
</dbReference>
<protein>
    <submittedName>
        <fullName evidence="3">SIMPL domain-containing protein</fullName>
    </submittedName>
</protein>
<dbReference type="GO" id="GO:0006974">
    <property type="term" value="P:DNA damage response"/>
    <property type="evidence" value="ECO:0007669"/>
    <property type="project" value="TreeGrafter"/>
</dbReference>
<dbReference type="RefSeq" id="WP_003216012.1">
    <property type="nucleotide sequence ID" value="NZ_CP143576.1"/>
</dbReference>
<evidence type="ECO:0000256" key="1">
    <source>
        <dbReference type="SAM" id="SignalP"/>
    </source>
</evidence>
<evidence type="ECO:0000313" key="2">
    <source>
        <dbReference type="EMBL" id="MDR0189523.1"/>
    </source>
</evidence>
<dbReference type="GeneID" id="93514789"/>
<reference evidence="3 4" key="1">
    <citation type="submission" date="2020-04" db="EMBL/GenBank/DDBJ databases">
        <title>Molecular characterization of pseudomonads from Agaricus bisporus reveal novel blotch 2 pathogens in Western Europe.</title>
        <authorList>
            <person name="Taparia T."/>
            <person name="Krijger M."/>
            <person name="Haynes E."/>
            <person name="Elpinstone J.G."/>
            <person name="Noble R."/>
            <person name="Van Der Wolf J."/>
        </authorList>
    </citation>
    <scope>NUCLEOTIDE SEQUENCE [LARGE SCALE GENOMIC DNA]</scope>
    <source>
        <strain evidence="3 4">IPO3753</strain>
    </source>
</reference>
<comment type="caution">
    <text evidence="3">The sequence shown here is derived from an EMBL/GenBank/DDBJ whole genome shotgun (WGS) entry which is preliminary data.</text>
</comment>
<feature type="signal peptide" evidence="1">
    <location>
        <begin position="1"/>
        <end position="25"/>
    </location>
</feature>
<dbReference type="Gene3D" id="3.30.70.2970">
    <property type="entry name" value="Protein of unknown function (DUF541), domain 2"/>
    <property type="match status" value="1"/>
</dbReference>
<feature type="chain" id="PRO_5043145241" evidence="1">
    <location>
        <begin position="26"/>
        <end position="237"/>
    </location>
</feature>
<evidence type="ECO:0000313" key="4">
    <source>
        <dbReference type="Proteomes" id="UP000546584"/>
    </source>
</evidence>
<dbReference type="Proteomes" id="UP001224477">
    <property type="component" value="Unassembled WGS sequence"/>
</dbReference>
<dbReference type="Proteomes" id="UP000546584">
    <property type="component" value="Unassembled WGS sequence"/>
</dbReference>